<keyword evidence="3" id="KW-0378">Hydrolase</keyword>
<dbReference type="SMART" id="SM00986">
    <property type="entry name" value="UDG"/>
    <property type="match status" value="1"/>
</dbReference>
<dbReference type="NCBIfam" id="TIGR04274">
    <property type="entry name" value="hypoxanDNAglyco"/>
    <property type="match status" value="1"/>
</dbReference>
<dbReference type="EC" id="3.2.2.15" evidence="3"/>
<reference evidence="3 4" key="1">
    <citation type="submission" date="2020-08" db="EMBL/GenBank/DDBJ databases">
        <title>Novel species isolated from subtropical streams in China.</title>
        <authorList>
            <person name="Lu H."/>
        </authorList>
    </citation>
    <scope>NUCLEOTIDE SEQUENCE [LARGE SCALE GENOMIC DNA]</scope>
    <source>
        <strain evidence="3 4">FT31W</strain>
    </source>
</reference>
<evidence type="ECO:0000313" key="4">
    <source>
        <dbReference type="Proteomes" id="UP000613113"/>
    </source>
</evidence>
<evidence type="ECO:0000259" key="2">
    <source>
        <dbReference type="SMART" id="SM00986"/>
    </source>
</evidence>
<dbReference type="RefSeq" id="WP_186864079.1">
    <property type="nucleotide sequence ID" value="NZ_JACOGC010000008.1"/>
</dbReference>
<dbReference type="Pfam" id="PF03167">
    <property type="entry name" value="UDG"/>
    <property type="match status" value="1"/>
</dbReference>
<evidence type="ECO:0000256" key="1">
    <source>
        <dbReference type="SAM" id="MobiDB-lite"/>
    </source>
</evidence>
<sequence>MTHVTAQAPSAGQNNAAGQLSGFPPVIHADTHTLILGSFPGNASLLAGQYYAFRHNQFWRLLSAVVERDLTALDYPDKLVALLQQGIGLWDIFRHCQRQGSLDTAIRNGELNDFSALHQQYPLLQRVCFNGQTAARLQRWFREQGFQTLVLPSSSPAHASKSFAQKCLEWQQLRHVADDPASPPQPAAPDSGQN</sequence>
<dbReference type="Proteomes" id="UP000613113">
    <property type="component" value="Unassembled WGS sequence"/>
</dbReference>
<evidence type="ECO:0000313" key="3">
    <source>
        <dbReference type="EMBL" id="MBC3886535.1"/>
    </source>
</evidence>
<dbReference type="InterPro" id="IPR005122">
    <property type="entry name" value="Uracil-DNA_glycosylase-like"/>
</dbReference>
<feature type="region of interest" description="Disordered" evidence="1">
    <location>
        <begin position="174"/>
        <end position="194"/>
    </location>
</feature>
<gene>
    <name evidence="3" type="ORF">H8K27_15510</name>
</gene>
<dbReference type="Gene3D" id="3.40.470.10">
    <property type="entry name" value="Uracil-DNA glycosylase-like domain"/>
    <property type="match status" value="1"/>
</dbReference>
<organism evidence="3 4">
    <name type="scientific">Undibacterium griseum</name>
    <dbReference type="NCBI Taxonomy" id="2762295"/>
    <lineage>
        <taxon>Bacteria</taxon>
        <taxon>Pseudomonadati</taxon>
        <taxon>Pseudomonadota</taxon>
        <taxon>Betaproteobacteria</taxon>
        <taxon>Burkholderiales</taxon>
        <taxon>Oxalobacteraceae</taxon>
        <taxon>Undibacterium</taxon>
    </lineage>
</organism>
<dbReference type="InterPro" id="IPR036895">
    <property type="entry name" value="Uracil-DNA_glycosylase-like_sf"/>
</dbReference>
<keyword evidence="3" id="KW-0326">Glycosidase</keyword>
<comment type="caution">
    <text evidence="3">The sequence shown here is derived from an EMBL/GenBank/DDBJ whole genome shotgun (WGS) entry which is preliminary data.</text>
</comment>
<feature type="domain" description="Uracil-DNA glycosylase-like" evidence="2">
    <location>
        <begin position="24"/>
        <end position="174"/>
    </location>
</feature>
<dbReference type="InterPro" id="IPR026353">
    <property type="entry name" value="Hypoxan-DNA_Glyclase"/>
</dbReference>
<dbReference type="CDD" id="cd10032">
    <property type="entry name" value="UDG-F6_HDG"/>
    <property type="match status" value="1"/>
</dbReference>
<dbReference type="GO" id="GO:0033958">
    <property type="term" value="F:DNA-deoxyinosine glycosylase activity"/>
    <property type="evidence" value="ECO:0007669"/>
    <property type="project" value="UniProtKB-EC"/>
</dbReference>
<keyword evidence="4" id="KW-1185">Reference proteome</keyword>
<proteinExistence type="predicted"/>
<dbReference type="SUPFAM" id="SSF52141">
    <property type="entry name" value="Uracil-DNA glycosylase-like"/>
    <property type="match status" value="1"/>
</dbReference>
<name>A0ABR6YRL6_9BURK</name>
<dbReference type="SMART" id="SM00987">
    <property type="entry name" value="UreE_C"/>
    <property type="match status" value="1"/>
</dbReference>
<dbReference type="EMBL" id="JACOGC010000008">
    <property type="protein sequence ID" value="MBC3886535.1"/>
    <property type="molecule type" value="Genomic_DNA"/>
</dbReference>
<protein>
    <submittedName>
        <fullName evidence="3">DNA-deoxyinosine glycosylase</fullName>
        <ecNumber evidence="3">3.2.2.15</ecNumber>
    </submittedName>
</protein>
<accession>A0ABR6YRL6</accession>